<keyword evidence="3" id="KW-1185">Reference proteome</keyword>
<accession>A0A137NUS1</accession>
<evidence type="ECO:0000313" key="2">
    <source>
        <dbReference type="EMBL" id="KXN66530.1"/>
    </source>
</evidence>
<dbReference type="AlphaFoldDB" id="A0A137NUS1"/>
<evidence type="ECO:0000256" key="1">
    <source>
        <dbReference type="SAM" id="MobiDB-lite"/>
    </source>
</evidence>
<dbReference type="Proteomes" id="UP000070444">
    <property type="component" value="Unassembled WGS sequence"/>
</dbReference>
<feature type="region of interest" description="Disordered" evidence="1">
    <location>
        <begin position="105"/>
        <end position="124"/>
    </location>
</feature>
<evidence type="ECO:0000313" key="3">
    <source>
        <dbReference type="Proteomes" id="UP000070444"/>
    </source>
</evidence>
<feature type="non-terminal residue" evidence="2">
    <location>
        <position position="1"/>
    </location>
</feature>
<protein>
    <submittedName>
        <fullName evidence="2">Uncharacterized protein</fullName>
    </submittedName>
</protein>
<gene>
    <name evidence="2" type="ORF">CONCODRAFT_11597</name>
</gene>
<dbReference type="EMBL" id="KQ964714">
    <property type="protein sequence ID" value="KXN66530.1"/>
    <property type="molecule type" value="Genomic_DNA"/>
</dbReference>
<sequence>YAPRKLEFAPSAPSINLYNPNSSSSTLPYYYDQFTETCQAMQQSYTYMPLSPQQYTRSLSPIIPVMNPPSPPIMQQLSANYAQSVEPSQLIQQGRQGFDTAAFAPTLGQSEKKTGVSPNSLSLL</sequence>
<organism evidence="2 3">
    <name type="scientific">Conidiobolus coronatus (strain ATCC 28846 / CBS 209.66 / NRRL 28638)</name>
    <name type="common">Delacroixia coronata</name>
    <dbReference type="NCBI Taxonomy" id="796925"/>
    <lineage>
        <taxon>Eukaryota</taxon>
        <taxon>Fungi</taxon>
        <taxon>Fungi incertae sedis</taxon>
        <taxon>Zoopagomycota</taxon>
        <taxon>Entomophthoromycotina</taxon>
        <taxon>Entomophthoromycetes</taxon>
        <taxon>Entomophthorales</taxon>
        <taxon>Ancylistaceae</taxon>
        <taxon>Conidiobolus</taxon>
    </lineage>
</organism>
<proteinExistence type="predicted"/>
<reference evidence="2 3" key="1">
    <citation type="journal article" date="2015" name="Genome Biol. Evol.">
        <title>Phylogenomic analyses indicate that early fungi evolved digesting cell walls of algal ancestors of land plants.</title>
        <authorList>
            <person name="Chang Y."/>
            <person name="Wang S."/>
            <person name="Sekimoto S."/>
            <person name="Aerts A.L."/>
            <person name="Choi C."/>
            <person name="Clum A."/>
            <person name="LaButti K.M."/>
            <person name="Lindquist E.A."/>
            <person name="Yee Ngan C."/>
            <person name="Ohm R.A."/>
            <person name="Salamov A.A."/>
            <person name="Grigoriev I.V."/>
            <person name="Spatafora J.W."/>
            <person name="Berbee M.L."/>
        </authorList>
    </citation>
    <scope>NUCLEOTIDE SEQUENCE [LARGE SCALE GENOMIC DNA]</scope>
    <source>
        <strain evidence="2 3">NRRL 28638</strain>
    </source>
</reference>
<name>A0A137NUS1_CONC2</name>